<dbReference type="InterPro" id="IPR039315">
    <property type="entry name" value="CheW"/>
</dbReference>
<dbReference type="Gene3D" id="2.40.50.180">
    <property type="entry name" value="CheA-289, Domain 4"/>
    <property type="match status" value="1"/>
</dbReference>
<reference evidence="6 7" key="1">
    <citation type="submission" date="2018-05" db="EMBL/GenBank/DDBJ databases">
        <title>Genomic Encyclopedia of Type Strains, Phase IV (KMG-V): Genome sequencing to study the core and pangenomes of soil and plant-associated prokaryotes.</title>
        <authorList>
            <person name="Whitman W."/>
        </authorList>
    </citation>
    <scope>NUCLEOTIDE SEQUENCE [LARGE SCALE GENOMIC DNA]</scope>
    <source>
        <strain evidence="6 7">SLV-132</strain>
    </source>
</reference>
<evidence type="ECO:0000259" key="5">
    <source>
        <dbReference type="PROSITE" id="PS50851"/>
    </source>
</evidence>
<dbReference type="EMBL" id="QGGT01000006">
    <property type="protein sequence ID" value="PWK32680.1"/>
    <property type="molecule type" value="Genomic_DNA"/>
</dbReference>
<keyword evidence="3" id="KW-0963">Cytoplasm</keyword>
<evidence type="ECO:0000256" key="1">
    <source>
        <dbReference type="ARBA" id="ARBA00004496"/>
    </source>
</evidence>
<dbReference type="PROSITE" id="PS50851">
    <property type="entry name" value="CHEW"/>
    <property type="match status" value="1"/>
</dbReference>
<dbReference type="GO" id="GO:0006935">
    <property type="term" value="P:chemotaxis"/>
    <property type="evidence" value="ECO:0007669"/>
    <property type="project" value="InterPro"/>
</dbReference>
<accession>A0A316EPE9</accession>
<feature type="domain" description="CheW-like" evidence="5">
    <location>
        <begin position="153"/>
        <end position="299"/>
    </location>
</feature>
<dbReference type="SMART" id="SM00260">
    <property type="entry name" value="CheW"/>
    <property type="match status" value="1"/>
</dbReference>
<feature type="compositionally biased region" description="Basic and acidic residues" evidence="4">
    <location>
        <begin position="10"/>
        <end position="23"/>
    </location>
</feature>
<keyword evidence="7" id="KW-1185">Reference proteome</keyword>
<evidence type="ECO:0000256" key="3">
    <source>
        <dbReference type="ARBA" id="ARBA00022490"/>
    </source>
</evidence>
<protein>
    <recommendedName>
        <fullName evidence="2">Chemotaxis protein CheW</fullName>
    </recommendedName>
</protein>
<organism evidence="6 7">
    <name type="scientific">Cupriavidus plantarum</name>
    <dbReference type="NCBI Taxonomy" id="942865"/>
    <lineage>
        <taxon>Bacteria</taxon>
        <taxon>Pseudomonadati</taxon>
        <taxon>Pseudomonadota</taxon>
        <taxon>Betaproteobacteria</taxon>
        <taxon>Burkholderiales</taxon>
        <taxon>Burkholderiaceae</taxon>
        <taxon>Cupriavidus</taxon>
    </lineage>
</organism>
<comment type="caution">
    <text evidence="6">The sequence shown here is derived from an EMBL/GenBank/DDBJ whole genome shotgun (WGS) entry which is preliminary data.</text>
</comment>
<dbReference type="PANTHER" id="PTHR22617:SF45">
    <property type="entry name" value="CHEMOTAXIS PROTEIN CHEW"/>
    <property type="match status" value="1"/>
</dbReference>
<gene>
    <name evidence="6" type="ORF">C7419_10699</name>
</gene>
<name>A0A316EPE9_9BURK</name>
<dbReference type="AlphaFoldDB" id="A0A316EPE9"/>
<dbReference type="InterPro" id="IPR002545">
    <property type="entry name" value="CheW-lke_dom"/>
</dbReference>
<proteinExistence type="predicted"/>
<dbReference type="Gene3D" id="2.30.30.40">
    <property type="entry name" value="SH3 Domains"/>
    <property type="match status" value="1"/>
</dbReference>
<dbReference type="GO" id="GO:0005829">
    <property type="term" value="C:cytosol"/>
    <property type="evidence" value="ECO:0007669"/>
    <property type="project" value="TreeGrafter"/>
</dbReference>
<comment type="subcellular location">
    <subcellularLocation>
        <location evidence="1">Cytoplasm</location>
    </subcellularLocation>
</comment>
<sequence length="302" mass="31571">MAEPSAPPNRRVDGMDEPIDPRIDPPASGRPDAPEANGGRVGFASVAQVDGRGSAPLSGHAHDPAGAGASALVRTDTPMLDAKVDAIDDCWRRIGISGDRSCPELAKYVRCRNCPVYANAAVALLDALSVDAPIDIAQMEAATDAHRNAHARGRSCLVFRVGDEWLALPTVVLGEVTAPSPVHSLPHRRHAALLGVAPVRGALLPCLSLALLFDANAVSDKDAQPARGARFLVLGQGRQALALPVEEVAGVHNVPDATLLPLPATLARASSHYTEALFDHDGRTVGLLNAAMLRQALARSLS</sequence>
<dbReference type="InterPro" id="IPR036061">
    <property type="entry name" value="CheW-like_dom_sf"/>
</dbReference>
<dbReference type="GO" id="GO:0007165">
    <property type="term" value="P:signal transduction"/>
    <property type="evidence" value="ECO:0007669"/>
    <property type="project" value="InterPro"/>
</dbReference>
<evidence type="ECO:0000256" key="2">
    <source>
        <dbReference type="ARBA" id="ARBA00021483"/>
    </source>
</evidence>
<dbReference type="Proteomes" id="UP000245754">
    <property type="component" value="Unassembled WGS sequence"/>
</dbReference>
<evidence type="ECO:0000256" key="4">
    <source>
        <dbReference type="SAM" id="MobiDB-lite"/>
    </source>
</evidence>
<dbReference type="PANTHER" id="PTHR22617">
    <property type="entry name" value="CHEMOTAXIS SENSOR HISTIDINE KINASE-RELATED"/>
    <property type="match status" value="1"/>
</dbReference>
<dbReference type="SUPFAM" id="SSF50341">
    <property type="entry name" value="CheW-like"/>
    <property type="match status" value="1"/>
</dbReference>
<dbReference type="Pfam" id="PF01584">
    <property type="entry name" value="CheW"/>
    <property type="match status" value="1"/>
</dbReference>
<evidence type="ECO:0000313" key="6">
    <source>
        <dbReference type="EMBL" id="PWK32680.1"/>
    </source>
</evidence>
<feature type="region of interest" description="Disordered" evidence="4">
    <location>
        <begin position="1"/>
        <end position="40"/>
    </location>
</feature>
<evidence type="ECO:0000313" key="7">
    <source>
        <dbReference type="Proteomes" id="UP000245754"/>
    </source>
</evidence>